<protein>
    <submittedName>
        <fullName evidence="1">6899_t:CDS:1</fullName>
    </submittedName>
</protein>
<name>A0A9N8YY46_9GLOM</name>
<reference evidence="1" key="1">
    <citation type="submission" date="2021-06" db="EMBL/GenBank/DDBJ databases">
        <authorList>
            <person name="Kallberg Y."/>
            <person name="Tangrot J."/>
            <person name="Rosling A."/>
        </authorList>
    </citation>
    <scope>NUCLEOTIDE SEQUENCE</scope>
    <source>
        <strain evidence="1">FL966</strain>
    </source>
</reference>
<comment type="caution">
    <text evidence="1">The sequence shown here is derived from an EMBL/GenBank/DDBJ whole genome shotgun (WGS) entry which is preliminary data.</text>
</comment>
<dbReference type="AlphaFoldDB" id="A0A9N8YY46"/>
<dbReference type="EMBL" id="CAJVQA010000095">
    <property type="protein sequence ID" value="CAG8455482.1"/>
    <property type="molecule type" value="Genomic_DNA"/>
</dbReference>
<evidence type="ECO:0000313" key="1">
    <source>
        <dbReference type="EMBL" id="CAG8455482.1"/>
    </source>
</evidence>
<sequence>MGVDFDFAQGHCSISSYIGHGYIEMAWSSHIKGSDFNRIMAQVRDYPDATTEVIESPNSNANRRMFFGPMEDRYEYVRLFQDINFNQNKIELHDIAIKLEIVLYHRQGIKDTFDLPQDQGNIARITPVISELLKLKFYVIEICDHPTAEQRNPGIGDILLDRDMHNVQFHEYINPILEYKEDISCHGCKFQTHIIEFCVDFNKMKVCKFENDDRNAATTFNKGNLALIIIVDYFDQMYKFKRARGDANAIKLGENFSKVRSDSGIPLFVTSFRMKTTWKPDFDSSNPIASFMELVEKCCKKNEDEKMGDANKEKEN</sequence>
<gene>
    <name evidence="1" type="ORF">CPELLU_LOCUS366</name>
</gene>
<proteinExistence type="predicted"/>
<evidence type="ECO:0000313" key="2">
    <source>
        <dbReference type="Proteomes" id="UP000789759"/>
    </source>
</evidence>
<dbReference type="Proteomes" id="UP000789759">
    <property type="component" value="Unassembled WGS sequence"/>
</dbReference>
<keyword evidence="2" id="KW-1185">Reference proteome</keyword>
<accession>A0A9N8YY46</accession>
<organism evidence="1 2">
    <name type="scientific">Cetraspora pellucida</name>
    <dbReference type="NCBI Taxonomy" id="1433469"/>
    <lineage>
        <taxon>Eukaryota</taxon>
        <taxon>Fungi</taxon>
        <taxon>Fungi incertae sedis</taxon>
        <taxon>Mucoromycota</taxon>
        <taxon>Glomeromycotina</taxon>
        <taxon>Glomeromycetes</taxon>
        <taxon>Diversisporales</taxon>
        <taxon>Gigasporaceae</taxon>
        <taxon>Cetraspora</taxon>
    </lineage>
</organism>